<dbReference type="InterPro" id="IPR006089">
    <property type="entry name" value="Acyl-CoA_DH_CS"/>
</dbReference>
<comment type="pathway">
    <text evidence="15">Amino-acid degradation; L-isoleucine degradation.</text>
</comment>
<dbReference type="GO" id="GO:0050660">
    <property type="term" value="F:flavin adenine dinucleotide binding"/>
    <property type="evidence" value="ECO:0007669"/>
    <property type="project" value="InterPro"/>
</dbReference>
<dbReference type="SUPFAM" id="SSF47203">
    <property type="entry name" value="Acyl-CoA dehydrogenase C-terminal domain-like"/>
    <property type="match status" value="1"/>
</dbReference>
<evidence type="ECO:0000259" key="28">
    <source>
        <dbReference type="Pfam" id="PF00441"/>
    </source>
</evidence>
<keyword evidence="12 27" id="KW-0560">Oxidoreductase</keyword>
<gene>
    <name evidence="31" type="ORF">BXYJ_LOCUS15859</name>
</gene>
<dbReference type="SUPFAM" id="SSF56645">
    <property type="entry name" value="Acyl-CoA dehydrogenase NM domain-like"/>
    <property type="match status" value="1"/>
</dbReference>
<comment type="pathway">
    <text evidence="3">Lipid metabolism; mitochondrial fatty acid beta-oxidation.</text>
</comment>
<dbReference type="FunFam" id="1.20.140.10:FF:000002">
    <property type="entry name" value="Acyl-CoA dehydrogenase short/branched chain"/>
    <property type="match status" value="1"/>
</dbReference>
<dbReference type="Proteomes" id="UP000095284">
    <property type="component" value="Unplaced"/>
</dbReference>
<keyword evidence="14" id="KW-0496">Mitochondrion</keyword>
<accession>A0A1I7SIQ6</accession>
<keyword evidence="8 27" id="KW-0274">FAD</keyword>
<dbReference type="Proteomes" id="UP000582659">
    <property type="component" value="Unassembled WGS sequence"/>
</dbReference>
<evidence type="ECO:0000256" key="16">
    <source>
        <dbReference type="ARBA" id="ARBA00039036"/>
    </source>
</evidence>
<feature type="domain" description="Acyl-CoA oxidase/dehydrogenase middle" evidence="29">
    <location>
        <begin position="157"/>
        <end position="252"/>
    </location>
</feature>
<keyword evidence="6" id="KW-0597">Phosphoprotein</keyword>
<evidence type="ECO:0000313" key="31">
    <source>
        <dbReference type="EMBL" id="CAD5235768.1"/>
    </source>
</evidence>
<evidence type="ECO:0000313" key="34">
    <source>
        <dbReference type="WBParaSite" id="BXY_1292900.1"/>
    </source>
</evidence>
<evidence type="ECO:0000256" key="27">
    <source>
        <dbReference type="RuleBase" id="RU362125"/>
    </source>
</evidence>
<evidence type="ECO:0000259" key="30">
    <source>
        <dbReference type="Pfam" id="PF02771"/>
    </source>
</evidence>
<dbReference type="GO" id="GO:0006631">
    <property type="term" value="P:fatty acid metabolic process"/>
    <property type="evidence" value="ECO:0007669"/>
    <property type="project" value="UniProtKB-KW"/>
</dbReference>
<comment type="catalytic activity">
    <reaction evidence="26">
        <text>2-methylpropanoyl-CoA + oxidized [electron-transfer flavoprotein] + H(+) = 2-methylpropenoyl-CoA + reduced [electron-transfer flavoprotein]</text>
        <dbReference type="Rhea" id="RHEA:44180"/>
        <dbReference type="Rhea" id="RHEA-COMP:10685"/>
        <dbReference type="Rhea" id="RHEA-COMP:10686"/>
        <dbReference type="ChEBI" id="CHEBI:15378"/>
        <dbReference type="ChEBI" id="CHEBI:57338"/>
        <dbReference type="ChEBI" id="CHEBI:57692"/>
        <dbReference type="ChEBI" id="CHEBI:58307"/>
        <dbReference type="ChEBI" id="CHEBI:62500"/>
    </reaction>
    <physiologicalReaction direction="left-to-right" evidence="26">
        <dbReference type="Rhea" id="RHEA:44181"/>
    </physiologicalReaction>
</comment>
<dbReference type="InterPro" id="IPR006091">
    <property type="entry name" value="Acyl-CoA_Oxase/DH_mid-dom"/>
</dbReference>
<reference evidence="31" key="2">
    <citation type="submission" date="2020-09" db="EMBL/GenBank/DDBJ databases">
        <authorList>
            <person name="Kikuchi T."/>
        </authorList>
    </citation>
    <scope>NUCLEOTIDE SEQUENCE</scope>
    <source>
        <strain evidence="31">Ka4C1</strain>
    </source>
</reference>
<comment type="cofactor">
    <cofactor evidence="1 27">
        <name>FAD</name>
        <dbReference type="ChEBI" id="CHEBI:57692"/>
    </cofactor>
</comment>
<sequence>MLIGRVGNYLRRLEHSSLLPKRTEHQFRRDSGALPPPLTQLSEEEHALKETVRKFAHDFVRPLVRKMDETSSLDPNIINGVFENGLMGMAIPEKYGGSAASFFSVILTVQELAKIDASVALFVDLQNALVTPFLLEYGSPAQQDHYLPKLNKDWIGCFCVSEAGSGSDAFAMKTTAKEDGDDYVINGQKMWITSSGHANLFFVMANADPAKGHRGITCFLVERTAKGLSVGKPEDKLGLRASSTCPINFDDVRVPKSAILGKVGQGYKIAIGGLNHSRIGIAAQMLGLAEGCFEQTIPYLQERKQFGQRLIDFQGMQHQIADVATDIEAARLLVYNAARLKDAGLPYIKPGAMSKYYAANVAAKTTSKCVEWLGGVGFTKEFPIEKYYRDCKIGAIYEGTNNIQLSTIAKLIDTEFRQ</sequence>
<dbReference type="EC" id="1.3.8.5" evidence="16"/>
<organism evidence="32 34">
    <name type="scientific">Bursaphelenchus xylophilus</name>
    <name type="common">Pinewood nematode worm</name>
    <name type="synonym">Aphelenchoides xylophilus</name>
    <dbReference type="NCBI Taxonomy" id="6326"/>
    <lineage>
        <taxon>Eukaryota</taxon>
        <taxon>Metazoa</taxon>
        <taxon>Ecdysozoa</taxon>
        <taxon>Nematoda</taxon>
        <taxon>Chromadorea</taxon>
        <taxon>Rhabditida</taxon>
        <taxon>Tylenchina</taxon>
        <taxon>Tylenchomorpha</taxon>
        <taxon>Aphelenchoidea</taxon>
        <taxon>Aphelenchoididae</taxon>
        <taxon>Bursaphelenchus</taxon>
    </lineage>
</organism>
<evidence type="ECO:0000256" key="14">
    <source>
        <dbReference type="ARBA" id="ARBA00023128"/>
    </source>
</evidence>
<dbReference type="InterPro" id="IPR009075">
    <property type="entry name" value="AcylCo_DH/oxidase_C"/>
</dbReference>
<evidence type="ECO:0000256" key="19">
    <source>
        <dbReference type="ARBA" id="ARBA00042821"/>
    </source>
</evidence>
<dbReference type="Gene3D" id="1.20.140.10">
    <property type="entry name" value="Butyryl-CoA Dehydrogenase, subunit A, domain 3"/>
    <property type="match status" value="1"/>
</dbReference>
<comment type="catalytic activity">
    <reaction evidence="21">
        <text>valproyl-CoA + oxidized [electron-transfer flavoprotein] + H(+) = (2E)-2-propylpent-2-enoyl-CoA + reduced [electron-transfer flavoprotein]</text>
        <dbReference type="Rhea" id="RHEA:65344"/>
        <dbReference type="Rhea" id="RHEA-COMP:10685"/>
        <dbReference type="Rhea" id="RHEA-COMP:10686"/>
        <dbReference type="ChEBI" id="CHEBI:15378"/>
        <dbReference type="ChEBI" id="CHEBI:57692"/>
        <dbReference type="ChEBI" id="CHEBI:58307"/>
        <dbReference type="ChEBI" id="CHEBI:156457"/>
        <dbReference type="ChEBI" id="CHEBI:156458"/>
    </reaction>
    <physiologicalReaction direction="left-to-right" evidence="21">
        <dbReference type="Rhea" id="RHEA:65345"/>
    </physiologicalReaction>
</comment>
<dbReference type="Gene3D" id="2.40.110.10">
    <property type="entry name" value="Butyryl-CoA Dehydrogenase, subunit A, domain 2"/>
    <property type="match status" value="1"/>
</dbReference>
<evidence type="ECO:0000256" key="6">
    <source>
        <dbReference type="ARBA" id="ARBA00022553"/>
    </source>
</evidence>
<evidence type="ECO:0000256" key="21">
    <source>
        <dbReference type="ARBA" id="ARBA00048307"/>
    </source>
</evidence>
<dbReference type="GO" id="GO:0005759">
    <property type="term" value="C:mitochondrial matrix"/>
    <property type="evidence" value="ECO:0007669"/>
    <property type="project" value="UniProtKB-SubCell"/>
</dbReference>
<evidence type="ECO:0000256" key="4">
    <source>
        <dbReference type="ARBA" id="ARBA00009347"/>
    </source>
</evidence>
<dbReference type="PROSITE" id="PS00073">
    <property type="entry name" value="ACYL_COA_DH_2"/>
    <property type="match status" value="1"/>
</dbReference>
<evidence type="ECO:0000256" key="24">
    <source>
        <dbReference type="ARBA" id="ARBA00049192"/>
    </source>
</evidence>
<dbReference type="Pfam" id="PF02771">
    <property type="entry name" value="Acyl-CoA_dh_N"/>
    <property type="match status" value="1"/>
</dbReference>
<name>A0A1I7SIQ6_BURXY</name>
<dbReference type="GO" id="GO:0046395">
    <property type="term" value="P:carboxylic acid catabolic process"/>
    <property type="evidence" value="ECO:0007669"/>
    <property type="project" value="UniProtKB-ARBA"/>
</dbReference>
<evidence type="ECO:0000256" key="2">
    <source>
        <dbReference type="ARBA" id="ARBA00004305"/>
    </source>
</evidence>
<keyword evidence="13" id="KW-0443">Lipid metabolism</keyword>
<evidence type="ECO:0000256" key="18">
    <source>
        <dbReference type="ARBA" id="ARBA00041537"/>
    </source>
</evidence>
<dbReference type="Pfam" id="PF02770">
    <property type="entry name" value="Acyl-CoA_dh_M"/>
    <property type="match status" value="1"/>
</dbReference>
<evidence type="ECO:0000256" key="5">
    <source>
        <dbReference type="ARBA" id="ARBA00011881"/>
    </source>
</evidence>
<dbReference type="FunFam" id="2.40.110.10:FF:000001">
    <property type="entry name" value="Acyl-CoA dehydrogenase, mitochondrial"/>
    <property type="match status" value="1"/>
</dbReference>
<evidence type="ECO:0000256" key="9">
    <source>
        <dbReference type="ARBA" id="ARBA00022832"/>
    </source>
</evidence>
<dbReference type="AlphaFoldDB" id="A0A1I7SIQ6"/>
<comment type="catalytic activity">
    <reaction evidence="25">
        <text>(2S)-2-methylbutanoyl-CoA + oxidized [electron-transfer flavoprotein] + H(+) = (2E)-2-methylbut-2-enoyl-CoA + reduced [electron-transfer flavoprotein]</text>
        <dbReference type="Rhea" id="RHEA:48256"/>
        <dbReference type="Rhea" id="RHEA-COMP:10685"/>
        <dbReference type="Rhea" id="RHEA-COMP:10686"/>
        <dbReference type="ChEBI" id="CHEBI:15378"/>
        <dbReference type="ChEBI" id="CHEBI:57337"/>
        <dbReference type="ChEBI" id="CHEBI:57692"/>
        <dbReference type="ChEBI" id="CHEBI:58307"/>
        <dbReference type="ChEBI" id="CHEBI:88166"/>
    </reaction>
    <physiologicalReaction direction="left-to-right" evidence="25">
        <dbReference type="Rhea" id="RHEA:48257"/>
    </physiologicalReaction>
</comment>
<keyword evidence="7 27" id="KW-0285">Flavoprotein</keyword>
<dbReference type="FunFam" id="1.10.540.10:FF:000012">
    <property type="entry name" value="Acyl-CoA dehydrogenase short/branched chain"/>
    <property type="match status" value="1"/>
</dbReference>
<evidence type="ECO:0000256" key="23">
    <source>
        <dbReference type="ARBA" id="ARBA00049096"/>
    </source>
</evidence>
<dbReference type="EMBL" id="CAJFDI010000006">
    <property type="protein sequence ID" value="CAD5235768.1"/>
    <property type="molecule type" value="Genomic_DNA"/>
</dbReference>
<comment type="catalytic activity">
    <reaction evidence="23">
        <text>butanoyl-CoA + oxidized [electron-transfer flavoprotein] + H(+) = (2E)-butenoyl-CoA + reduced [electron-transfer flavoprotein]</text>
        <dbReference type="Rhea" id="RHEA:24004"/>
        <dbReference type="Rhea" id="RHEA-COMP:10685"/>
        <dbReference type="Rhea" id="RHEA-COMP:10686"/>
        <dbReference type="ChEBI" id="CHEBI:15378"/>
        <dbReference type="ChEBI" id="CHEBI:57332"/>
        <dbReference type="ChEBI" id="CHEBI:57371"/>
        <dbReference type="ChEBI" id="CHEBI:57692"/>
        <dbReference type="ChEBI" id="CHEBI:58307"/>
    </reaction>
    <physiologicalReaction direction="left-to-right" evidence="23">
        <dbReference type="Rhea" id="RHEA:24005"/>
    </physiologicalReaction>
</comment>
<proteinExistence type="inferred from homology"/>
<feature type="domain" description="Acyl-CoA dehydrogenase/oxidase C-terminal" evidence="28">
    <location>
        <begin position="264"/>
        <end position="410"/>
    </location>
</feature>
<keyword evidence="9" id="KW-0276">Fatty acid metabolism</keyword>
<dbReference type="GO" id="GO:0003853">
    <property type="term" value="F:short-chain 2-methyl fatty acyl-CoA dehydrogenase activity"/>
    <property type="evidence" value="ECO:0007669"/>
    <property type="project" value="UniProtKB-EC"/>
</dbReference>
<comment type="catalytic activity">
    <reaction evidence="22">
        <text>(2R)-2-methylbutanoyl-CoA + oxidized [electron-transfer flavoprotein] + H(+) = ethylacryloyl-CoA + reduced [electron-transfer flavoprotein]</text>
        <dbReference type="Rhea" id="RHEA:65296"/>
        <dbReference type="Rhea" id="RHEA-COMP:10685"/>
        <dbReference type="Rhea" id="RHEA-COMP:10686"/>
        <dbReference type="ChEBI" id="CHEBI:15378"/>
        <dbReference type="ChEBI" id="CHEBI:57692"/>
        <dbReference type="ChEBI" id="CHEBI:58307"/>
        <dbReference type="ChEBI" id="CHEBI:156439"/>
        <dbReference type="ChEBI" id="CHEBI:156440"/>
    </reaction>
    <physiologicalReaction direction="left-to-right" evidence="22">
        <dbReference type="Rhea" id="RHEA:65297"/>
    </physiologicalReaction>
</comment>
<dbReference type="InterPro" id="IPR046373">
    <property type="entry name" value="Acyl-CoA_Oxase/DH_mid-dom_sf"/>
</dbReference>
<dbReference type="InterPro" id="IPR013786">
    <property type="entry name" value="AcylCoA_DH/ox_N"/>
</dbReference>
<evidence type="ECO:0000256" key="25">
    <source>
        <dbReference type="ARBA" id="ARBA00049552"/>
    </source>
</evidence>
<dbReference type="CDD" id="cd01158">
    <property type="entry name" value="SCAD_SBCAD"/>
    <property type="match status" value="1"/>
</dbReference>
<evidence type="ECO:0000256" key="7">
    <source>
        <dbReference type="ARBA" id="ARBA00022630"/>
    </source>
</evidence>
<protein>
    <recommendedName>
        <fullName evidence="17">Short/branched chain specific acyl-CoA dehydrogenase, mitochondrial</fullName>
        <ecNumber evidence="16">1.3.8.5</ecNumber>
    </recommendedName>
    <alternativeName>
        <fullName evidence="19">2-methyl branched chain acyl-CoA dehydrogenase</fullName>
    </alternativeName>
    <alternativeName>
        <fullName evidence="18">2-methylbutyryl-coenzyme A dehydrogenase</fullName>
    </alternativeName>
</protein>
<dbReference type="EMBL" id="CAJFCV020000006">
    <property type="protein sequence ID" value="CAG9132339.1"/>
    <property type="molecule type" value="Genomic_DNA"/>
</dbReference>
<evidence type="ECO:0000313" key="32">
    <source>
        <dbReference type="Proteomes" id="UP000095284"/>
    </source>
</evidence>
<dbReference type="Pfam" id="PF00441">
    <property type="entry name" value="Acyl-CoA_dh_1"/>
    <property type="match status" value="1"/>
</dbReference>
<keyword evidence="33" id="KW-1185">Reference proteome</keyword>
<evidence type="ECO:0000256" key="1">
    <source>
        <dbReference type="ARBA" id="ARBA00001974"/>
    </source>
</evidence>
<evidence type="ECO:0000256" key="13">
    <source>
        <dbReference type="ARBA" id="ARBA00023098"/>
    </source>
</evidence>
<dbReference type="eggNOG" id="KOG0139">
    <property type="taxonomic scope" value="Eukaryota"/>
</dbReference>
<dbReference type="OrthoDB" id="10262177at2759"/>
<dbReference type="PROSITE" id="PS00072">
    <property type="entry name" value="ACYL_COA_DH_1"/>
    <property type="match status" value="1"/>
</dbReference>
<dbReference type="PIRSF" id="PIRSF016578">
    <property type="entry name" value="HsaA"/>
    <property type="match status" value="1"/>
</dbReference>
<evidence type="ECO:0000256" key="17">
    <source>
        <dbReference type="ARBA" id="ARBA00039850"/>
    </source>
</evidence>
<evidence type="ECO:0000313" key="33">
    <source>
        <dbReference type="Proteomes" id="UP000659654"/>
    </source>
</evidence>
<reference evidence="34" key="1">
    <citation type="submission" date="2016-11" db="UniProtKB">
        <authorList>
            <consortium name="WormBaseParasite"/>
        </authorList>
    </citation>
    <scope>IDENTIFICATION</scope>
</reference>
<evidence type="ECO:0000256" key="8">
    <source>
        <dbReference type="ARBA" id="ARBA00022827"/>
    </source>
</evidence>
<evidence type="ECO:0000259" key="29">
    <source>
        <dbReference type="Pfam" id="PF02770"/>
    </source>
</evidence>
<dbReference type="Proteomes" id="UP000659654">
    <property type="component" value="Unassembled WGS sequence"/>
</dbReference>
<keyword evidence="11" id="KW-0007">Acetylation</keyword>
<dbReference type="InterPro" id="IPR037069">
    <property type="entry name" value="AcylCoA_DH/ox_N_sf"/>
</dbReference>
<dbReference type="Gene3D" id="1.10.540.10">
    <property type="entry name" value="Acyl-CoA dehydrogenase/oxidase, N-terminal domain"/>
    <property type="match status" value="1"/>
</dbReference>
<evidence type="ECO:0000256" key="15">
    <source>
        <dbReference type="ARBA" id="ARBA00037895"/>
    </source>
</evidence>
<dbReference type="SMR" id="A0A1I7SIQ6"/>
<evidence type="ECO:0000256" key="10">
    <source>
        <dbReference type="ARBA" id="ARBA00022946"/>
    </source>
</evidence>
<keyword evidence="10" id="KW-0809">Transit peptide</keyword>
<evidence type="ECO:0000256" key="3">
    <source>
        <dbReference type="ARBA" id="ARBA00005198"/>
    </source>
</evidence>
<feature type="domain" description="Acyl-CoA dehydrogenase/oxidase N-terminal" evidence="30">
    <location>
        <begin position="42"/>
        <end position="150"/>
    </location>
</feature>
<dbReference type="InterPro" id="IPR009100">
    <property type="entry name" value="AcylCoA_DH/oxidase_NM_dom_sf"/>
</dbReference>
<evidence type="ECO:0000256" key="11">
    <source>
        <dbReference type="ARBA" id="ARBA00022990"/>
    </source>
</evidence>
<evidence type="ECO:0000256" key="12">
    <source>
        <dbReference type="ARBA" id="ARBA00023002"/>
    </source>
</evidence>
<dbReference type="InterPro" id="IPR036250">
    <property type="entry name" value="AcylCo_DH-like_C"/>
</dbReference>
<dbReference type="PANTHER" id="PTHR43884:SF1">
    <property type="entry name" value="SHORT_BRANCHED CHAIN SPECIFIC ACYL-COA DEHYDROGENASE, MITOCHONDRIAL"/>
    <property type="match status" value="1"/>
</dbReference>
<dbReference type="WBParaSite" id="BXY_1292900.1">
    <property type="protein sequence ID" value="BXY_1292900.1"/>
    <property type="gene ID" value="BXY_1292900"/>
</dbReference>
<evidence type="ECO:0000256" key="26">
    <source>
        <dbReference type="ARBA" id="ARBA00051903"/>
    </source>
</evidence>
<evidence type="ECO:0000256" key="22">
    <source>
        <dbReference type="ARBA" id="ARBA00048592"/>
    </source>
</evidence>
<comment type="catalytic activity">
    <reaction evidence="20">
        <text>2-methylbutanoyl-CoA + oxidized [electron-transfer flavoprotein] + H(+) = (2E)-2-methylbut-2-enoyl-CoA + reduced [electron-transfer flavoprotein]</text>
        <dbReference type="Rhea" id="RHEA:43780"/>
        <dbReference type="Rhea" id="RHEA-COMP:10685"/>
        <dbReference type="Rhea" id="RHEA-COMP:10686"/>
        <dbReference type="ChEBI" id="CHEBI:15378"/>
        <dbReference type="ChEBI" id="CHEBI:57336"/>
        <dbReference type="ChEBI" id="CHEBI:57337"/>
        <dbReference type="ChEBI" id="CHEBI:57692"/>
        <dbReference type="ChEBI" id="CHEBI:58307"/>
        <dbReference type="EC" id="1.3.8.5"/>
    </reaction>
    <physiologicalReaction direction="left-to-right" evidence="20">
        <dbReference type="Rhea" id="RHEA:43781"/>
    </physiologicalReaction>
</comment>
<comment type="subcellular location">
    <subcellularLocation>
        <location evidence="2">Mitochondrion matrix</location>
    </subcellularLocation>
</comment>
<comment type="similarity">
    <text evidence="4 27">Belongs to the acyl-CoA dehydrogenase family.</text>
</comment>
<evidence type="ECO:0000256" key="20">
    <source>
        <dbReference type="ARBA" id="ARBA00048235"/>
    </source>
</evidence>
<dbReference type="PANTHER" id="PTHR43884">
    <property type="entry name" value="ACYL-COA DEHYDROGENASE"/>
    <property type="match status" value="1"/>
</dbReference>
<comment type="subunit">
    <text evidence="5">Homotetramer.</text>
</comment>
<comment type="catalytic activity">
    <reaction evidence="24">
        <text>hexanoyl-CoA + oxidized [electron-transfer flavoprotein] + H(+) = (2E)-hexenoyl-CoA + reduced [electron-transfer flavoprotein]</text>
        <dbReference type="Rhea" id="RHEA:43464"/>
        <dbReference type="Rhea" id="RHEA-COMP:10685"/>
        <dbReference type="Rhea" id="RHEA-COMP:10686"/>
        <dbReference type="ChEBI" id="CHEBI:15378"/>
        <dbReference type="ChEBI" id="CHEBI:57692"/>
        <dbReference type="ChEBI" id="CHEBI:58307"/>
        <dbReference type="ChEBI" id="CHEBI:62077"/>
        <dbReference type="ChEBI" id="CHEBI:62620"/>
    </reaction>
    <physiologicalReaction direction="left-to-right" evidence="24">
        <dbReference type="Rhea" id="RHEA:43465"/>
    </physiologicalReaction>
</comment>